<keyword evidence="1" id="KW-1133">Transmembrane helix</keyword>
<sequence>MAKRKVLRRAKKILGEEPTLLVWCGIRGGIPRPPKETHRAAGKGRLKPGRHWAFYLGAVLFCVFVLPYLLMDFLSQKLNGNLDRDARRDARSPERTRAGAPHNGVFDGDWDLTAGQLLLRWYDASPNRARLFLATRDRVCLAASPRRRLFPHRADDVRPVAEFRSDEVLVEAEAGQPRGFAEFRLHFTDGSWLSLGNLADSDDADRFFAHPGHRQGAFGA</sequence>
<dbReference type="AlphaFoldDB" id="A0A2A2D5G0"/>
<feature type="transmembrane region" description="Helical" evidence="1">
    <location>
        <begin position="52"/>
        <end position="71"/>
    </location>
</feature>
<accession>A0A2A2D5G0</accession>
<evidence type="ECO:0000256" key="1">
    <source>
        <dbReference type="SAM" id="Phobius"/>
    </source>
</evidence>
<dbReference type="Proteomes" id="UP000218944">
    <property type="component" value="Unassembled WGS sequence"/>
</dbReference>
<organism evidence="2 3">
    <name type="scientific">Streptomyces albireticuli</name>
    <dbReference type="NCBI Taxonomy" id="1940"/>
    <lineage>
        <taxon>Bacteria</taxon>
        <taxon>Bacillati</taxon>
        <taxon>Actinomycetota</taxon>
        <taxon>Actinomycetes</taxon>
        <taxon>Kitasatosporales</taxon>
        <taxon>Streptomycetaceae</taxon>
        <taxon>Streptomyces</taxon>
    </lineage>
</organism>
<reference evidence="2 3" key="1">
    <citation type="submission" date="2017-08" db="EMBL/GenBank/DDBJ databases">
        <title>Genome sequence of Streptomyces albireticuli NRRL B-1670.</title>
        <authorList>
            <person name="Graham D.E."/>
            <person name="Mahan K.M."/>
            <person name="Klingeman D.M."/>
            <person name="Hettich R.L."/>
            <person name="Parry R.J."/>
            <person name="Spain J.C."/>
        </authorList>
    </citation>
    <scope>NUCLEOTIDE SEQUENCE [LARGE SCALE GENOMIC DNA]</scope>
    <source>
        <strain evidence="2 3">NRRL B-1670</strain>
    </source>
</reference>
<name>A0A2A2D5G0_9ACTN</name>
<keyword evidence="3" id="KW-1185">Reference proteome</keyword>
<dbReference type="RefSeq" id="WP_095581874.1">
    <property type="nucleotide sequence ID" value="NZ_JAJQQS010000015.1"/>
</dbReference>
<gene>
    <name evidence="2" type="ORF">CK936_17330</name>
</gene>
<evidence type="ECO:0000313" key="2">
    <source>
        <dbReference type="EMBL" id="PAU47683.1"/>
    </source>
</evidence>
<protein>
    <submittedName>
        <fullName evidence="2">Uncharacterized protein</fullName>
    </submittedName>
</protein>
<comment type="caution">
    <text evidence="2">The sequence shown here is derived from an EMBL/GenBank/DDBJ whole genome shotgun (WGS) entry which is preliminary data.</text>
</comment>
<proteinExistence type="predicted"/>
<keyword evidence="1" id="KW-0472">Membrane</keyword>
<dbReference type="EMBL" id="NSJV01000345">
    <property type="protein sequence ID" value="PAU47683.1"/>
    <property type="molecule type" value="Genomic_DNA"/>
</dbReference>
<evidence type="ECO:0000313" key="3">
    <source>
        <dbReference type="Proteomes" id="UP000218944"/>
    </source>
</evidence>
<keyword evidence="1" id="KW-0812">Transmembrane</keyword>